<dbReference type="SMART" id="SM00579">
    <property type="entry name" value="FBD"/>
    <property type="match status" value="1"/>
</dbReference>
<dbReference type="InterPro" id="IPR006566">
    <property type="entry name" value="FBD"/>
</dbReference>
<dbReference type="PANTHER" id="PTHR31900">
    <property type="entry name" value="F-BOX/RNI SUPERFAMILY PROTEIN-RELATED"/>
    <property type="match status" value="1"/>
</dbReference>
<reference evidence="2 3" key="1">
    <citation type="journal article" date="2024" name="Plant J.">
        <title>Genome sequences and population genomics reveal climatic adaptation and genomic divergence between two closely related sweetgum species.</title>
        <authorList>
            <person name="Xu W.Q."/>
            <person name="Ren C.Q."/>
            <person name="Zhang X.Y."/>
            <person name="Comes H.P."/>
            <person name="Liu X.H."/>
            <person name="Li Y.G."/>
            <person name="Kettle C.J."/>
            <person name="Jalonen R."/>
            <person name="Gaisberger H."/>
            <person name="Ma Y.Z."/>
            <person name="Qiu Y.X."/>
        </authorList>
    </citation>
    <scope>NUCLEOTIDE SEQUENCE [LARGE SCALE GENOMIC DNA]</scope>
    <source>
        <strain evidence="2">Hangzhou</strain>
    </source>
</reference>
<name>A0AAP0R864_LIQFO</name>
<dbReference type="Proteomes" id="UP001415857">
    <property type="component" value="Unassembled WGS sequence"/>
</dbReference>
<proteinExistence type="predicted"/>
<evidence type="ECO:0000313" key="2">
    <source>
        <dbReference type="EMBL" id="KAK9269356.1"/>
    </source>
</evidence>
<keyword evidence="3" id="KW-1185">Reference proteome</keyword>
<sequence>MSGEQGKTPRALKLLGGIRNVGSLTISDDTFGPLRVEGLLDQLPTFSKLTHLEVDTKVYYNFRAVIVFLQRLPTLECLVFSEGIGPCMPSDEVDWTLEPVPQCFKSCLKRFSIKNFHGGEPELLFLKFILKNALVLERMKVFILHYLSEDLKKREEFSDQLQMLPRGSASCDVVLL</sequence>
<evidence type="ECO:0000313" key="3">
    <source>
        <dbReference type="Proteomes" id="UP001415857"/>
    </source>
</evidence>
<evidence type="ECO:0000259" key="1">
    <source>
        <dbReference type="SMART" id="SM00579"/>
    </source>
</evidence>
<dbReference type="InterPro" id="IPR050232">
    <property type="entry name" value="FBL13/AtMIF1-like"/>
</dbReference>
<dbReference type="PANTHER" id="PTHR31900:SF30">
    <property type="entry name" value="SUPERFAMILY PROTEIN, PUTATIVE-RELATED"/>
    <property type="match status" value="1"/>
</dbReference>
<dbReference type="AlphaFoldDB" id="A0AAP0R864"/>
<protein>
    <recommendedName>
        <fullName evidence="1">FBD domain-containing protein</fullName>
    </recommendedName>
</protein>
<dbReference type="Pfam" id="PF08387">
    <property type="entry name" value="FBD"/>
    <property type="match status" value="1"/>
</dbReference>
<gene>
    <name evidence="2" type="ORF">L1049_001127</name>
</gene>
<feature type="domain" description="FBD" evidence="1">
    <location>
        <begin position="102"/>
        <end position="176"/>
    </location>
</feature>
<comment type="caution">
    <text evidence="2">The sequence shown here is derived from an EMBL/GenBank/DDBJ whole genome shotgun (WGS) entry which is preliminary data.</text>
</comment>
<dbReference type="EMBL" id="JBBPBK010000015">
    <property type="protein sequence ID" value="KAK9269356.1"/>
    <property type="molecule type" value="Genomic_DNA"/>
</dbReference>
<organism evidence="2 3">
    <name type="scientific">Liquidambar formosana</name>
    <name type="common">Formosan gum</name>
    <dbReference type="NCBI Taxonomy" id="63359"/>
    <lineage>
        <taxon>Eukaryota</taxon>
        <taxon>Viridiplantae</taxon>
        <taxon>Streptophyta</taxon>
        <taxon>Embryophyta</taxon>
        <taxon>Tracheophyta</taxon>
        <taxon>Spermatophyta</taxon>
        <taxon>Magnoliopsida</taxon>
        <taxon>eudicotyledons</taxon>
        <taxon>Gunneridae</taxon>
        <taxon>Pentapetalae</taxon>
        <taxon>Saxifragales</taxon>
        <taxon>Altingiaceae</taxon>
        <taxon>Liquidambar</taxon>
    </lineage>
</organism>
<accession>A0AAP0R864</accession>